<gene>
    <name evidence="2" type="ORF">BST39_12590</name>
</gene>
<dbReference type="InterPro" id="IPR017972">
    <property type="entry name" value="Cyt_P450_CS"/>
</dbReference>
<comment type="caution">
    <text evidence="2">The sequence shown here is derived from an EMBL/GenBank/DDBJ whole genome shotgun (WGS) entry which is preliminary data.</text>
</comment>
<comment type="similarity">
    <text evidence="1">Belongs to the cytochrome P450 family.</text>
</comment>
<evidence type="ECO:0000256" key="1">
    <source>
        <dbReference type="ARBA" id="ARBA00010617"/>
    </source>
</evidence>
<dbReference type="GO" id="GO:0004497">
    <property type="term" value="F:monooxygenase activity"/>
    <property type="evidence" value="ECO:0007669"/>
    <property type="project" value="InterPro"/>
</dbReference>
<organism evidence="2 3">
    <name type="scientific">Mycobacterium paraseoulense</name>
    <dbReference type="NCBI Taxonomy" id="590652"/>
    <lineage>
        <taxon>Bacteria</taxon>
        <taxon>Bacillati</taxon>
        <taxon>Actinomycetota</taxon>
        <taxon>Actinomycetes</taxon>
        <taxon>Mycobacteriales</taxon>
        <taxon>Mycobacteriaceae</taxon>
        <taxon>Mycobacterium</taxon>
    </lineage>
</organism>
<proteinExistence type="inferred from homology"/>
<dbReference type="InterPro" id="IPR036396">
    <property type="entry name" value="Cyt_P450_sf"/>
</dbReference>
<dbReference type="EMBL" id="MVIE01000013">
    <property type="protein sequence ID" value="ORB41042.1"/>
    <property type="molecule type" value="Genomic_DNA"/>
</dbReference>
<reference evidence="2 3" key="1">
    <citation type="submission" date="2017-02" db="EMBL/GenBank/DDBJ databases">
        <title>The new phylogeny of genus Mycobacterium.</title>
        <authorList>
            <person name="Tortoli E."/>
            <person name="Trovato A."/>
            <person name="Cirillo D.M."/>
        </authorList>
    </citation>
    <scope>NUCLEOTIDE SEQUENCE [LARGE SCALE GENOMIC DNA]</scope>
    <source>
        <strain evidence="2 3">DSM 45000</strain>
    </source>
</reference>
<evidence type="ECO:0008006" key="4">
    <source>
        <dbReference type="Google" id="ProtNLM"/>
    </source>
</evidence>
<dbReference type="GO" id="GO:0016705">
    <property type="term" value="F:oxidoreductase activity, acting on paired donors, with incorporation or reduction of molecular oxygen"/>
    <property type="evidence" value="ECO:0007669"/>
    <property type="project" value="InterPro"/>
</dbReference>
<protein>
    <recommendedName>
        <fullName evidence="4">Cytochrome</fullName>
    </recommendedName>
</protein>
<dbReference type="AlphaFoldDB" id="A0A1X0IAJ8"/>
<sequence>MVIGSGGEAAFAAVEVMRSDDEAAAGYREWLAAAQRAGQRVLRQPDGTYVLWRRDDVLAALRDGDVFASRQGELMPGQPPFAPYRKIMVDLLFTPGNSREMLKPVRGFIEERVGTLATQLDACDGAAVADAVWRAGFVTVAGLPADVDLQALDPKLVGTIRQAPQGGPDVISRLASEPLTDEEVLGMIGSVLRGLIFASFPIKAGLAMLARQPMLQRELRGSPDRQRKFIEELLRLDGGAKTVSRITSCRVTIGETTIPAGSPVELCVGLVHRDEADEMSGPGIKLVGPQRHWSFGGGPHRCPASHLARDLLSAFFEVWLAEVPFFWFDWNGGDVPKAWYPKPYSPLPAEIFDGWFPGHVPLRWRPER</sequence>
<keyword evidence="3" id="KW-1185">Reference proteome</keyword>
<evidence type="ECO:0000313" key="3">
    <source>
        <dbReference type="Proteomes" id="UP000192513"/>
    </source>
</evidence>
<name>A0A1X0IAJ8_9MYCO</name>
<dbReference type="PROSITE" id="PS00086">
    <property type="entry name" value="CYTOCHROME_P450"/>
    <property type="match status" value="1"/>
</dbReference>
<accession>A0A1X0IAJ8</accession>
<dbReference type="PANTHER" id="PTHR46696:SF6">
    <property type="entry name" value="P450, PUTATIVE (EUROFUNG)-RELATED"/>
    <property type="match status" value="1"/>
</dbReference>
<dbReference type="GO" id="GO:0020037">
    <property type="term" value="F:heme binding"/>
    <property type="evidence" value="ECO:0007669"/>
    <property type="project" value="InterPro"/>
</dbReference>
<dbReference type="PANTHER" id="PTHR46696">
    <property type="entry name" value="P450, PUTATIVE (EUROFUNG)-RELATED"/>
    <property type="match status" value="1"/>
</dbReference>
<dbReference type="Proteomes" id="UP000192513">
    <property type="component" value="Unassembled WGS sequence"/>
</dbReference>
<dbReference type="GO" id="GO:0005506">
    <property type="term" value="F:iron ion binding"/>
    <property type="evidence" value="ECO:0007669"/>
    <property type="project" value="InterPro"/>
</dbReference>
<evidence type="ECO:0000313" key="2">
    <source>
        <dbReference type="EMBL" id="ORB41042.1"/>
    </source>
</evidence>
<dbReference type="SUPFAM" id="SSF48264">
    <property type="entry name" value="Cytochrome P450"/>
    <property type="match status" value="1"/>
</dbReference>
<dbReference type="Gene3D" id="1.10.630.10">
    <property type="entry name" value="Cytochrome P450"/>
    <property type="match status" value="1"/>
</dbReference>
<dbReference type="STRING" id="590652.BST39_12590"/>